<proteinExistence type="predicted"/>
<dbReference type="InterPro" id="IPR040369">
    <property type="entry name" value="ARMC9"/>
</dbReference>
<dbReference type="GO" id="GO:0060271">
    <property type="term" value="P:cilium assembly"/>
    <property type="evidence" value="ECO:0007669"/>
    <property type="project" value="InterPro"/>
</dbReference>
<feature type="domain" description="LisH" evidence="1">
    <location>
        <begin position="270"/>
        <end position="387"/>
    </location>
</feature>
<sequence>MDICFCNYVAKEDLLGVYKTILTFLESQNFKETAKTFKQECLTFGVDPLNKTCSGTESLESALEQVMKTLKKIEYTILNSQKELDISNILEEIAHKIKKKNVEIIECDDNKDIKAEAQLAIEEPTKIECITNLDFSKLKYDMGNSITDVQMQLLRALRWGILENNKEERTLFLDLLIKNDILQLKSPDENFVGFFLKTNRVLHLQESMCRLVNTIASLKSGRDYLTSTDTFIQVVLFPNLLRQNISNICKEMLIATLQKLSLRSASRYLMIRFGMLEFIIDFLDESADNASIYCLEYCSALLMNLCLEQEGRDRCAQMAKNVVAILKKLLLGEMACCLPCVNGTLFSILVDKKVNEEARVQKLDQLLTYIAKTSEDESIQKQIGIILYLRFHGNVEPLSEDITNQELENEEEFLEKELDMGDVTHDQNYKAILQPYAIKLKNQEEPHIVWFCKPMTPACVKSKIYVSRSTYPEQDISSKNNKKFKQHLG</sequence>
<dbReference type="PROSITE" id="PS50896">
    <property type="entry name" value="LISH"/>
    <property type="match status" value="1"/>
</dbReference>
<dbReference type="Proteomes" id="UP001154078">
    <property type="component" value="Chromosome 7"/>
</dbReference>
<dbReference type="GO" id="GO:0036064">
    <property type="term" value="C:ciliary basal body"/>
    <property type="evidence" value="ECO:0007669"/>
    <property type="project" value="InterPro"/>
</dbReference>
<dbReference type="GO" id="GO:0005814">
    <property type="term" value="C:centriole"/>
    <property type="evidence" value="ECO:0007669"/>
    <property type="project" value="TreeGrafter"/>
</dbReference>
<dbReference type="Pfam" id="PF21050">
    <property type="entry name" value="ARMC9_ARM"/>
    <property type="match status" value="1"/>
</dbReference>
<accession>A0A9P0BDZ2</accession>
<organism evidence="2 3">
    <name type="scientific">Brassicogethes aeneus</name>
    <name type="common">Rape pollen beetle</name>
    <name type="synonym">Meligethes aeneus</name>
    <dbReference type="NCBI Taxonomy" id="1431903"/>
    <lineage>
        <taxon>Eukaryota</taxon>
        <taxon>Metazoa</taxon>
        <taxon>Ecdysozoa</taxon>
        <taxon>Arthropoda</taxon>
        <taxon>Hexapoda</taxon>
        <taxon>Insecta</taxon>
        <taxon>Pterygota</taxon>
        <taxon>Neoptera</taxon>
        <taxon>Endopterygota</taxon>
        <taxon>Coleoptera</taxon>
        <taxon>Polyphaga</taxon>
        <taxon>Cucujiformia</taxon>
        <taxon>Nitidulidae</taxon>
        <taxon>Meligethinae</taxon>
        <taxon>Brassicogethes</taxon>
    </lineage>
</organism>
<dbReference type="PANTHER" id="PTHR14881">
    <property type="entry name" value="LISH DOMAIN-CONTAINING PROTEIN ARMC9"/>
    <property type="match status" value="1"/>
</dbReference>
<protein>
    <recommendedName>
        <fullName evidence="1">LisH domain-containing protein</fullName>
    </recommendedName>
</protein>
<keyword evidence="3" id="KW-1185">Reference proteome</keyword>
<dbReference type="AlphaFoldDB" id="A0A9P0BDZ2"/>
<dbReference type="OrthoDB" id="538223at2759"/>
<evidence type="ECO:0000313" key="2">
    <source>
        <dbReference type="EMBL" id="CAH0561299.1"/>
    </source>
</evidence>
<dbReference type="EMBL" id="OV121138">
    <property type="protein sequence ID" value="CAH0561299.1"/>
    <property type="molecule type" value="Genomic_DNA"/>
</dbReference>
<evidence type="ECO:0000259" key="1">
    <source>
        <dbReference type="Pfam" id="PF21050"/>
    </source>
</evidence>
<dbReference type="PANTHER" id="PTHR14881:SF4">
    <property type="entry name" value="LISH DOMAIN-CONTAINING PROTEIN ARMC9"/>
    <property type="match status" value="1"/>
</dbReference>
<gene>
    <name evidence="2" type="ORF">MELIAE_LOCUS10864</name>
</gene>
<dbReference type="InterPro" id="IPR048959">
    <property type="entry name" value="ARMC9_ARM_dom"/>
</dbReference>
<dbReference type="GO" id="GO:0097542">
    <property type="term" value="C:ciliary tip"/>
    <property type="evidence" value="ECO:0007669"/>
    <property type="project" value="TreeGrafter"/>
</dbReference>
<evidence type="ECO:0000313" key="3">
    <source>
        <dbReference type="Proteomes" id="UP001154078"/>
    </source>
</evidence>
<reference evidence="2" key="1">
    <citation type="submission" date="2021-12" db="EMBL/GenBank/DDBJ databases">
        <authorList>
            <person name="King R."/>
        </authorList>
    </citation>
    <scope>NUCLEOTIDE SEQUENCE</scope>
</reference>
<dbReference type="InterPro" id="IPR006594">
    <property type="entry name" value="LisH"/>
</dbReference>
<name>A0A9P0BDZ2_BRAAE</name>